<dbReference type="InterPro" id="IPR032594">
    <property type="entry name" value="DUF4906"/>
</dbReference>
<reference evidence="2 3" key="1">
    <citation type="journal article" date="2018" name="Nat. Biotechnol.">
        <title>A standardized bacterial taxonomy based on genome phylogeny substantially revises the tree of life.</title>
        <authorList>
            <person name="Parks D.H."/>
            <person name="Chuvochina M."/>
            <person name="Waite D.W."/>
            <person name="Rinke C."/>
            <person name="Skarshewski A."/>
            <person name="Chaumeil P.A."/>
            <person name="Hugenholtz P."/>
        </authorList>
    </citation>
    <scope>NUCLEOTIDE SEQUENCE [LARGE SCALE GENOMIC DNA]</scope>
    <source>
        <strain evidence="2">UBA11482</strain>
    </source>
</reference>
<sequence>MIKVKINKILSIAFLFLIIVFSACREEELFDSSVVSTGNITTLSFFGDPMDMLKVTTRASDIKDENEKKINQLYIFFFGSDGEYLKGGYLSGYRDAPDEGGYYAPGQGVTLLKIDNQAFANKDLASKATVYAVANVDPVIFGRDGDGDGRPDGITKLSDLKNLVYAPESVSLGLPSGGMPMVGSKVIDLTKTETSSDDERRIDLTALMARIDVDIQLDSEVEENNLPALTLVEWTAKNISTKVPFSTPAVNTETGVDWEDGWTKSITTSMQRTIFNKNGQIAFTFYMYENMQNAEWKVDEGEKWADPSLAGEKGLYPDSIKDYQKQRYKPYLANKNAAAVELHGFYTTYNGAIYEVRYTLYLGANHTDNFQVKRNHQYKNNITIKGLTSQNIETGEYTLDARVNIEEDDNEFYIAMLRERNHDAHFCVTPMDVYMFADKATKNPTMEVILGEVPDGSETPVTVPDWIRMEKIKASDMEKGTVTESGFTVYDKDTNPGGTHLATGAAWTAGNGKRAFFTKGLVTRTLSETGKRVTVDNSRDRIYFYIDENLSTTENRRTTVTLIYKENGKEIKRRTVVLEQVHLLSVNMRDGGTLYMEQYEEYLDHYDPLDEYSTDQVYTGLPWAEQNSDLNGLTVERLYGDHVNVLGVNYPTDPYDPPGQIFNDGHPYTSFIIFRSGQVLMTLNDKPRSAFEYCYNRNKRSDNGTIVSSYIPRRTAGLVGDRVYEEESNESKWFLPGIRQMEDALTQYYTVFGEFQDNYYWSASAGEKENGSSGQSSIRARATKVLPDGSYANSGGGDGKGEGHYAYELGNGGYALRTVSLRIRAFRVDTEPMDD</sequence>
<feature type="domain" description="DUF4906" evidence="1">
    <location>
        <begin position="319"/>
        <end position="382"/>
    </location>
</feature>
<accession>A0A354M390</accession>
<comment type="caution">
    <text evidence="2">The sequence shown here is derived from an EMBL/GenBank/DDBJ whole genome shotgun (WGS) entry which is preliminary data.</text>
</comment>
<dbReference type="Gene3D" id="2.60.40.2580">
    <property type="match status" value="1"/>
</dbReference>
<dbReference type="EMBL" id="DNWC01000105">
    <property type="protein sequence ID" value="HBJ08979.1"/>
    <property type="molecule type" value="Genomic_DNA"/>
</dbReference>
<dbReference type="AlphaFoldDB" id="A0A354M390"/>
<gene>
    <name evidence="2" type="ORF">DDY73_08220</name>
</gene>
<name>A0A354M390_9BACT</name>
<dbReference type="Pfam" id="PF16249">
    <property type="entry name" value="DUF4906"/>
    <property type="match status" value="1"/>
</dbReference>
<protein>
    <recommendedName>
        <fullName evidence="1">DUF4906 domain-containing protein</fullName>
    </recommendedName>
</protein>
<evidence type="ECO:0000259" key="1">
    <source>
        <dbReference type="Pfam" id="PF16249"/>
    </source>
</evidence>
<dbReference type="Proteomes" id="UP000262954">
    <property type="component" value="Unassembled WGS sequence"/>
</dbReference>
<evidence type="ECO:0000313" key="2">
    <source>
        <dbReference type="EMBL" id="HBJ08979.1"/>
    </source>
</evidence>
<evidence type="ECO:0000313" key="3">
    <source>
        <dbReference type="Proteomes" id="UP000262954"/>
    </source>
</evidence>
<organism evidence="2 3">
    <name type="scientific">Coprobacter fastidiosus</name>
    <dbReference type="NCBI Taxonomy" id="1099853"/>
    <lineage>
        <taxon>Bacteria</taxon>
        <taxon>Pseudomonadati</taxon>
        <taxon>Bacteroidota</taxon>
        <taxon>Bacteroidia</taxon>
        <taxon>Bacteroidales</taxon>
        <taxon>Barnesiellaceae</taxon>
        <taxon>Coprobacter</taxon>
    </lineage>
</organism>
<dbReference type="RefSeq" id="WP_297302677.1">
    <property type="nucleotide sequence ID" value="NZ_CAUAJF010000006.1"/>
</dbReference>
<dbReference type="PROSITE" id="PS51257">
    <property type="entry name" value="PROKAR_LIPOPROTEIN"/>
    <property type="match status" value="1"/>
</dbReference>
<proteinExistence type="predicted"/>